<reference evidence="1 2" key="1">
    <citation type="journal article" date="2019" name="Appl. Microbiol. Biotechnol.">
        <title>Genome sequence of Isaria javanica and comparative genome analysis insights into family S53 peptidase evolution in fungal entomopathogens.</title>
        <authorList>
            <person name="Lin R."/>
            <person name="Zhang X."/>
            <person name="Xin B."/>
            <person name="Zou M."/>
            <person name="Gao Y."/>
            <person name="Qin F."/>
            <person name="Hu Q."/>
            <person name="Xie B."/>
            <person name="Cheng X."/>
        </authorList>
    </citation>
    <scope>NUCLEOTIDE SEQUENCE [LARGE SCALE GENOMIC DNA]</scope>
    <source>
        <strain evidence="1 2">IJ1G</strain>
    </source>
</reference>
<evidence type="ECO:0000313" key="2">
    <source>
        <dbReference type="Proteomes" id="UP000315783"/>
    </source>
</evidence>
<proteinExistence type="predicted"/>
<accession>A0A545VH06</accession>
<dbReference type="Proteomes" id="UP000315783">
    <property type="component" value="Unassembled WGS sequence"/>
</dbReference>
<organism evidence="1 2">
    <name type="scientific">Cordyceps javanica</name>
    <dbReference type="NCBI Taxonomy" id="43265"/>
    <lineage>
        <taxon>Eukaryota</taxon>
        <taxon>Fungi</taxon>
        <taxon>Dikarya</taxon>
        <taxon>Ascomycota</taxon>
        <taxon>Pezizomycotina</taxon>
        <taxon>Sordariomycetes</taxon>
        <taxon>Hypocreomycetidae</taxon>
        <taxon>Hypocreales</taxon>
        <taxon>Cordycipitaceae</taxon>
        <taxon>Cordyceps</taxon>
    </lineage>
</organism>
<evidence type="ECO:0000313" key="1">
    <source>
        <dbReference type="EMBL" id="TQW01007.1"/>
    </source>
</evidence>
<gene>
    <name evidence="1" type="ORF">IF1G_00938</name>
</gene>
<name>A0A545VH06_9HYPO</name>
<keyword evidence="2" id="KW-1185">Reference proteome</keyword>
<comment type="caution">
    <text evidence="1">The sequence shown here is derived from an EMBL/GenBank/DDBJ whole genome shotgun (WGS) entry which is preliminary data.</text>
</comment>
<dbReference type="EMBL" id="SPUK01000001">
    <property type="protein sequence ID" value="TQW01007.1"/>
    <property type="molecule type" value="Genomic_DNA"/>
</dbReference>
<sequence>MVKDELNKYPADPFNSSILYFSPFLTFSHLRLQFSTQEVCFMPRSTDEKLNRRQNLLGRHMAALQHARWRPLTVLSTLSRHERLKGQGQYVPTTATSIQGLREDLRLVSYCGGPSCSAENQCQLCRVYLGYFERIDPSPVRRPTKQGDEQFPGG</sequence>
<dbReference type="AlphaFoldDB" id="A0A545VH06"/>
<protein>
    <submittedName>
        <fullName evidence="1">Uncharacterized protein</fullName>
    </submittedName>
</protein>